<comment type="caution">
    <text evidence="2">The sequence shown here is derived from an EMBL/GenBank/DDBJ whole genome shotgun (WGS) entry which is preliminary data.</text>
</comment>
<accession>A0A6B3R0Y0</accession>
<dbReference type="Proteomes" id="UP000478505">
    <property type="component" value="Unassembled WGS sequence"/>
</dbReference>
<dbReference type="AlphaFoldDB" id="A0A6B3R0Y0"/>
<dbReference type="PROSITE" id="PS51257">
    <property type="entry name" value="PROKAR_LIPOPROTEIN"/>
    <property type="match status" value="1"/>
</dbReference>
<feature type="signal peptide" evidence="1">
    <location>
        <begin position="1"/>
        <end position="21"/>
    </location>
</feature>
<feature type="chain" id="PRO_5025687270" evidence="1">
    <location>
        <begin position="22"/>
        <end position="188"/>
    </location>
</feature>
<sequence length="188" mass="20396">MKAMKLLSLSLIALLTFSACSSDDDAPELINQEEVITTLNVYLTPEGGTEMLAFSYNDLDADGLNPEKTTMPLSANTTYTGRVEFLNKLEDPAEDITVEVREEGNEHQVFYLPSTSLDLNTTYLDTDVDGNPIGVEFRLQTTTVSNGILTFILIHDGNKFAAGASEGILSDSVGGETDIEATFDVTIQ</sequence>
<proteinExistence type="predicted"/>
<evidence type="ECO:0000313" key="3">
    <source>
        <dbReference type="Proteomes" id="UP000478505"/>
    </source>
</evidence>
<gene>
    <name evidence="2" type="ORF">G3567_08970</name>
</gene>
<organism evidence="2 3">
    <name type="scientific">Psychroflexus aurantiacus</name>
    <dbReference type="NCBI Taxonomy" id="2709310"/>
    <lineage>
        <taxon>Bacteria</taxon>
        <taxon>Pseudomonadati</taxon>
        <taxon>Bacteroidota</taxon>
        <taxon>Flavobacteriia</taxon>
        <taxon>Flavobacteriales</taxon>
        <taxon>Flavobacteriaceae</taxon>
        <taxon>Psychroflexus</taxon>
    </lineage>
</organism>
<dbReference type="EMBL" id="JAAIKD010000004">
    <property type="protein sequence ID" value="NEV94273.1"/>
    <property type="molecule type" value="Genomic_DNA"/>
</dbReference>
<keyword evidence="3" id="KW-1185">Reference proteome</keyword>
<protein>
    <submittedName>
        <fullName evidence="2">Type 1 periplasmic binding fold superfamily protein</fullName>
    </submittedName>
</protein>
<keyword evidence="1" id="KW-0732">Signal</keyword>
<reference evidence="2 3" key="1">
    <citation type="submission" date="2020-02" db="EMBL/GenBank/DDBJ databases">
        <title>Flavobacteriaceae Psychroflexus bacterium YR1-1, complete genome.</title>
        <authorList>
            <person name="Li Y."/>
            <person name="Wu S."/>
        </authorList>
    </citation>
    <scope>NUCLEOTIDE SEQUENCE [LARGE SCALE GENOMIC DNA]</scope>
    <source>
        <strain evidence="2 3">YR1-1</strain>
    </source>
</reference>
<evidence type="ECO:0000256" key="1">
    <source>
        <dbReference type="SAM" id="SignalP"/>
    </source>
</evidence>
<evidence type="ECO:0000313" key="2">
    <source>
        <dbReference type="EMBL" id="NEV94273.1"/>
    </source>
</evidence>
<name>A0A6B3R0Y0_9FLAO</name>